<evidence type="ECO:0000256" key="1">
    <source>
        <dbReference type="SAM" id="MobiDB-lite"/>
    </source>
</evidence>
<evidence type="ECO:0000313" key="2">
    <source>
        <dbReference type="EMBL" id="EMI20895.1"/>
    </source>
</evidence>
<dbReference type="EMBL" id="ANOG01000307">
    <property type="protein sequence ID" value="EMI20895.1"/>
    <property type="molecule type" value="Genomic_DNA"/>
</dbReference>
<feature type="compositionally biased region" description="Basic and acidic residues" evidence="1">
    <location>
        <begin position="1"/>
        <end position="15"/>
    </location>
</feature>
<sequence length="48" mass="5189">MAVERGRESPIDETAHAQSRSSTNSVKRIAIGGVLMQFASEIAPNFLD</sequence>
<comment type="caution">
    <text evidence="2">The sequence shown here is derived from an EMBL/GenBank/DDBJ whole genome shotgun (WGS) entry which is preliminary data.</text>
</comment>
<dbReference type="PATRIC" id="fig|1265738.3.peg.2174"/>
<dbReference type="AlphaFoldDB" id="M5RNM1"/>
<dbReference type="Proteomes" id="UP000011991">
    <property type="component" value="Unassembled WGS sequence"/>
</dbReference>
<reference evidence="2 3" key="1">
    <citation type="journal article" date="2013" name="Mar. Genomics">
        <title>Expression of sulfatases in Rhodopirellula baltica and the diversity of sulfatases in the genus Rhodopirellula.</title>
        <authorList>
            <person name="Wegner C.E."/>
            <person name="Richter-Heitmann T."/>
            <person name="Klindworth A."/>
            <person name="Klockow C."/>
            <person name="Richter M."/>
            <person name="Achstetter T."/>
            <person name="Glockner F.O."/>
            <person name="Harder J."/>
        </authorList>
    </citation>
    <scope>NUCLEOTIDE SEQUENCE [LARGE SCALE GENOMIC DNA]</scope>
    <source>
        <strain evidence="2 3">SM1</strain>
    </source>
</reference>
<evidence type="ECO:0000313" key="3">
    <source>
        <dbReference type="Proteomes" id="UP000011991"/>
    </source>
</evidence>
<protein>
    <submittedName>
        <fullName evidence="2">Uncharacterized protein</fullName>
    </submittedName>
</protein>
<feature type="region of interest" description="Disordered" evidence="1">
    <location>
        <begin position="1"/>
        <end position="24"/>
    </location>
</feature>
<gene>
    <name evidence="2" type="ORF">RMSM_02170</name>
</gene>
<organism evidence="2 3">
    <name type="scientific">Rhodopirellula maiorica SM1</name>
    <dbReference type="NCBI Taxonomy" id="1265738"/>
    <lineage>
        <taxon>Bacteria</taxon>
        <taxon>Pseudomonadati</taxon>
        <taxon>Planctomycetota</taxon>
        <taxon>Planctomycetia</taxon>
        <taxon>Pirellulales</taxon>
        <taxon>Pirellulaceae</taxon>
        <taxon>Novipirellula</taxon>
    </lineage>
</organism>
<keyword evidence="3" id="KW-1185">Reference proteome</keyword>
<name>M5RNM1_9BACT</name>
<accession>M5RNM1</accession>
<proteinExistence type="predicted"/>